<organism evidence="1">
    <name type="scientific">bioreactor metagenome</name>
    <dbReference type="NCBI Taxonomy" id="1076179"/>
    <lineage>
        <taxon>unclassified sequences</taxon>
        <taxon>metagenomes</taxon>
        <taxon>ecological metagenomes</taxon>
    </lineage>
</organism>
<dbReference type="EMBL" id="VSSQ01091831">
    <property type="protein sequence ID" value="MPN37278.1"/>
    <property type="molecule type" value="Genomic_DNA"/>
</dbReference>
<name>A0A645HE15_9ZZZZ</name>
<sequence>MGGVDESRANGQIQITAKEPVFQVVRNIVMHDNLNIGIGPFVFCHHRGQENVGAGPSDTQIDLAAEVNILLAKLVAEVIIQKLNLPQSRRQQLTGGCKGKPGPAVEEKGIVSLLQPPDMVAHALLRYECLLGRFRDI</sequence>
<proteinExistence type="predicted"/>
<evidence type="ECO:0000313" key="1">
    <source>
        <dbReference type="EMBL" id="MPN37278.1"/>
    </source>
</evidence>
<comment type="caution">
    <text evidence="1">The sequence shown here is derived from an EMBL/GenBank/DDBJ whole genome shotgun (WGS) entry which is preliminary data.</text>
</comment>
<reference evidence="1" key="1">
    <citation type="submission" date="2019-08" db="EMBL/GenBank/DDBJ databases">
        <authorList>
            <person name="Kucharzyk K."/>
            <person name="Murdoch R.W."/>
            <person name="Higgins S."/>
            <person name="Loffler F."/>
        </authorList>
    </citation>
    <scope>NUCLEOTIDE SEQUENCE</scope>
</reference>
<gene>
    <name evidence="1" type="ORF">SDC9_184794</name>
</gene>
<accession>A0A645HE15</accession>
<protein>
    <submittedName>
        <fullName evidence="1">Uncharacterized protein</fullName>
    </submittedName>
</protein>
<dbReference type="AlphaFoldDB" id="A0A645HE15"/>